<reference evidence="1 2" key="1">
    <citation type="submission" date="2016-02" db="EMBL/GenBank/DDBJ databases">
        <title>Secondary metabolites in Legionella.</title>
        <authorList>
            <person name="Tobias N.J."/>
            <person name="Bode H.B."/>
        </authorList>
    </citation>
    <scope>NUCLEOTIDE SEQUENCE [LARGE SCALE GENOMIC DNA]</scope>
    <source>
        <strain evidence="1 2">DSM 19216</strain>
    </source>
</reference>
<accession>A0A1E5JNC6</accession>
<dbReference type="AlphaFoldDB" id="A0A1E5JNC6"/>
<evidence type="ECO:0000313" key="1">
    <source>
        <dbReference type="EMBL" id="OEH46029.1"/>
    </source>
</evidence>
<dbReference type="Proteomes" id="UP000095229">
    <property type="component" value="Unassembled WGS sequence"/>
</dbReference>
<name>A0A1E5JNC6_9GAMM</name>
<keyword evidence="2" id="KW-1185">Reference proteome</keyword>
<organism evidence="1 2">
    <name type="scientific">Legionella parisiensis</name>
    <dbReference type="NCBI Taxonomy" id="45071"/>
    <lineage>
        <taxon>Bacteria</taxon>
        <taxon>Pseudomonadati</taxon>
        <taxon>Pseudomonadota</taxon>
        <taxon>Gammaproteobacteria</taxon>
        <taxon>Legionellales</taxon>
        <taxon>Legionellaceae</taxon>
        <taxon>Legionella</taxon>
    </lineage>
</organism>
<dbReference type="EMBL" id="LSOG01000081">
    <property type="protein sequence ID" value="OEH46029.1"/>
    <property type="molecule type" value="Genomic_DNA"/>
</dbReference>
<evidence type="ECO:0000313" key="2">
    <source>
        <dbReference type="Proteomes" id="UP000095229"/>
    </source>
</evidence>
<proteinExistence type="predicted"/>
<gene>
    <name evidence="1" type="ORF">lpari_03007</name>
</gene>
<sequence>MECLSVVLSEEEIKYKLTDQGSFPFKGAALITRRGP</sequence>
<comment type="caution">
    <text evidence="1">The sequence shown here is derived from an EMBL/GenBank/DDBJ whole genome shotgun (WGS) entry which is preliminary data.</text>
</comment>
<protein>
    <submittedName>
        <fullName evidence="1">Uncharacterized protein</fullName>
    </submittedName>
</protein>